<organism evidence="2 3">
    <name type="scientific">Actinoplanes missouriensis (strain ATCC 14538 / DSM 43046 / CBS 188.64 / JCM 3121 / NBRC 102363 / NCIMB 12654 / NRRL B-3342 / UNCC 431)</name>
    <dbReference type="NCBI Taxonomy" id="512565"/>
    <lineage>
        <taxon>Bacteria</taxon>
        <taxon>Bacillati</taxon>
        <taxon>Actinomycetota</taxon>
        <taxon>Actinomycetes</taxon>
        <taxon>Micromonosporales</taxon>
        <taxon>Micromonosporaceae</taxon>
        <taxon>Actinoplanes</taxon>
    </lineage>
</organism>
<dbReference type="PATRIC" id="fig|512565.3.peg.2004"/>
<name>I0H2I1_ACTM4</name>
<protein>
    <recommendedName>
        <fullName evidence="1">OB domain-containing protein</fullName>
    </recommendedName>
</protein>
<reference evidence="2 3" key="1">
    <citation type="submission" date="2012-02" db="EMBL/GenBank/DDBJ databases">
        <title>Complete genome sequence of Actinoplanes missouriensis 431 (= NBRC 102363).</title>
        <authorList>
            <person name="Ohnishi Y."/>
            <person name="Ishikawa J."/>
            <person name="Sekine M."/>
            <person name="Hosoyama A."/>
            <person name="Harada T."/>
            <person name="Narita H."/>
            <person name="Hata T."/>
            <person name="Konno Y."/>
            <person name="Tutikane K."/>
            <person name="Fujita N."/>
            <person name="Horinouchi S."/>
            <person name="Hayakawa M."/>
        </authorList>
    </citation>
    <scope>NUCLEOTIDE SEQUENCE [LARGE SCALE GENOMIC DNA]</scope>
    <source>
        <strain evidence="3">ATCC 14538 / DSM 43046 / CBS 188.64 / JCM 3121 / NBRC 102363 / NCIMB 12654 / NRRL B-3342 / UNCC 431</strain>
    </source>
</reference>
<dbReference type="RefSeq" id="WP_014442113.1">
    <property type="nucleotide sequence ID" value="NC_017093.1"/>
</dbReference>
<dbReference type="Pfam" id="PF01336">
    <property type="entry name" value="tRNA_anti-codon"/>
    <property type="match status" value="1"/>
</dbReference>
<dbReference type="AlphaFoldDB" id="I0H2I1"/>
<dbReference type="EMBL" id="AP012319">
    <property type="protein sequence ID" value="BAL87218.1"/>
    <property type="molecule type" value="Genomic_DNA"/>
</dbReference>
<dbReference type="InterPro" id="IPR012340">
    <property type="entry name" value="NA-bd_OB-fold"/>
</dbReference>
<accession>I0H2I1</accession>
<feature type="domain" description="OB" evidence="1">
    <location>
        <begin position="21"/>
        <end position="95"/>
    </location>
</feature>
<gene>
    <name evidence="2" type="ordered locus">AMIS_19980</name>
</gene>
<evidence type="ECO:0000259" key="1">
    <source>
        <dbReference type="Pfam" id="PF01336"/>
    </source>
</evidence>
<evidence type="ECO:0000313" key="2">
    <source>
        <dbReference type="EMBL" id="BAL87218.1"/>
    </source>
</evidence>
<dbReference type="Gene3D" id="2.40.50.140">
    <property type="entry name" value="Nucleic acid-binding proteins"/>
    <property type="match status" value="1"/>
</dbReference>
<proteinExistence type="predicted"/>
<sequence length="97" mass="10850">MNTYVDHSIADLARGRHGDTVSTTGIVSRIEPKETDHGTKWATAVLTDSTGSISLNIYDEYEQHEHLLASDGVLRVSGFLMWNPDYVFELNVQEVAR</sequence>
<dbReference type="InterPro" id="IPR004365">
    <property type="entry name" value="NA-bd_OB_tRNA"/>
</dbReference>
<dbReference type="HOGENOM" id="CLU_2340527_0_0_11"/>
<dbReference type="GO" id="GO:0003676">
    <property type="term" value="F:nucleic acid binding"/>
    <property type="evidence" value="ECO:0007669"/>
    <property type="project" value="InterPro"/>
</dbReference>
<dbReference type="STRING" id="512565.AMIS_19980"/>
<dbReference type="SUPFAM" id="SSF50249">
    <property type="entry name" value="Nucleic acid-binding proteins"/>
    <property type="match status" value="1"/>
</dbReference>
<keyword evidence="3" id="KW-1185">Reference proteome</keyword>
<dbReference type="Proteomes" id="UP000007882">
    <property type="component" value="Chromosome"/>
</dbReference>
<dbReference type="KEGG" id="ams:AMIS_19980"/>
<evidence type="ECO:0000313" key="3">
    <source>
        <dbReference type="Proteomes" id="UP000007882"/>
    </source>
</evidence>